<evidence type="ECO:0000313" key="3">
    <source>
        <dbReference type="Proteomes" id="UP000784294"/>
    </source>
</evidence>
<feature type="signal peptide" evidence="1">
    <location>
        <begin position="1"/>
        <end position="22"/>
    </location>
</feature>
<proteinExistence type="predicted"/>
<name>A0A448WNV9_9PLAT</name>
<accession>A0A448WNV9</accession>
<reference evidence="2" key="1">
    <citation type="submission" date="2018-11" db="EMBL/GenBank/DDBJ databases">
        <authorList>
            <consortium name="Pathogen Informatics"/>
        </authorList>
    </citation>
    <scope>NUCLEOTIDE SEQUENCE</scope>
</reference>
<organism evidence="2 3">
    <name type="scientific">Protopolystoma xenopodis</name>
    <dbReference type="NCBI Taxonomy" id="117903"/>
    <lineage>
        <taxon>Eukaryota</taxon>
        <taxon>Metazoa</taxon>
        <taxon>Spiralia</taxon>
        <taxon>Lophotrochozoa</taxon>
        <taxon>Platyhelminthes</taxon>
        <taxon>Monogenea</taxon>
        <taxon>Polyopisthocotylea</taxon>
        <taxon>Polystomatidea</taxon>
        <taxon>Polystomatidae</taxon>
        <taxon>Protopolystoma</taxon>
    </lineage>
</organism>
<dbReference type="PANTHER" id="PTHR15644:SF2">
    <property type="entry name" value="OSTEOPETROSIS-ASSOCIATED TRANSMEMBRANE PROTEIN 1"/>
    <property type="match status" value="1"/>
</dbReference>
<comment type="caution">
    <text evidence="2">The sequence shown here is derived from an EMBL/GenBank/DDBJ whole genome shotgun (WGS) entry which is preliminary data.</text>
</comment>
<keyword evidence="3" id="KW-1185">Reference proteome</keyword>
<dbReference type="PANTHER" id="PTHR15644">
    <property type="entry name" value="OSTEOPETROSIS ASSOCIATED TRANSMEMBRANE PROTEIN 1"/>
    <property type="match status" value="1"/>
</dbReference>
<dbReference type="EMBL" id="CAAALY010028772">
    <property type="protein sequence ID" value="VEL16522.1"/>
    <property type="molecule type" value="Genomic_DNA"/>
</dbReference>
<evidence type="ECO:0000313" key="2">
    <source>
        <dbReference type="EMBL" id="VEL16522.1"/>
    </source>
</evidence>
<dbReference type="InterPro" id="IPR019172">
    <property type="entry name" value="Osteopetrosis-assoc_TM_1"/>
</dbReference>
<evidence type="ECO:0008006" key="4">
    <source>
        <dbReference type="Google" id="ProtNLM"/>
    </source>
</evidence>
<dbReference type="GO" id="GO:0005829">
    <property type="term" value="C:cytosol"/>
    <property type="evidence" value="ECO:0007669"/>
    <property type="project" value="TreeGrafter"/>
</dbReference>
<gene>
    <name evidence="2" type="ORF">PXEA_LOCUS9962</name>
</gene>
<dbReference type="Pfam" id="PF09777">
    <property type="entry name" value="OSTMP1"/>
    <property type="match status" value="1"/>
</dbReference>
<dbReference type="Proteomes" id="UP000784294">
    <property type="component" value="Unassembled WGS sequence"/>
</dbReference>
<sequence>MVDQRLALHLIILVQAALLSSAFNSSNDGSHDSGCAGYSRAFAENVGEVITCIANHTSPMSYCGSCQRLLNRLHHIVTDNISASQDGVLCAELVLPVSELMPTYNALKFIIDIWDSSSCSKCLTDPVYFDLKFLLPSSSSTIDLHHFYENLVKGAKRFDVSAYPSEPTAYNNLTQRFFQLLDKTITCFNLYINYSASSLLDSFNFPGVDLIEPQG</sequence>
<feature type="chain" id="PRO_5019567858" description="Saposin B-type domain-containing protein" evidence="1">
    <location>
        <begin position="23"/>
        <end position="215"/>
    </location>
</feature>
<dbReference type="AlphaFoldDB" id="A0A448WNV9"/>
<protein>
    <recommendedName>
        <fullName evidence="4">Saposin B-type domain-containing protein</fullName>
    </recommendedName>
</protein>
<evidence type="ECO:0000256" key="1">
    <source>
        <dbReference type="SAM" id="SignalP"/>
    </source>
</evidence>
<keyword evidence="1" id="KW-0732">Signal</keyword>